<keyword evidence="7" id="KW-0804">Transcription</keyword>
<name>F6Y6N3_CIOIN</name>
<evidence type="ECO:0000256" key="3">
    <source>
        <dbReference type="ARBA" id="ARBA00022737"/>
    </source>
</evidence>
<dbReference type="PROSITE" id="PS00028">
    <property type="entry name" value="ZINC_FINGER_C2H2_1"/>
    <property type="match status" value="3"/>
</dbReference>
<feature type="region of interest" description="Disordered" evidence="10">
    <location>
        <begin position="337"/>
        <end position="424"/>
    </location>
</feature>
<dbReference type="STRING" id="7719.ENSCINP00000026797"/>
<dbReference type="SMART" id="SM00355">
    <property type="entry name" value="ZnF_C2H2"/>
    <property type="match status" value="3"/>
</dbReference>
<dbReference type="Ensembl" id="ENSCINT00000027043.2">
    <property type="protein sequence ID" value="ENSCINP00000026797.2"/>
    <property type="gene ID" value="ENSCING00000014942.2"/>
</dbReference>
<feature type="domain" description="C2H2-type" evidence="11">
    <location>
        <begin position="504"/>
        <end position="531"/>
    </location>
</feature>
<dbReference type="Gene3D" id="3.30.160.60">
    <property type="entry name" value="Classic Zinc Finger"/>
    <property type="match status" value="2"/>
</dbReference>
<feature type="domain" description="C2H2-type" evidence="11">
    <location>
        <begin position="532"/>
        <end position="554"/>
    </location>
</feature>
<feature type="compositionally biased region" description="Polar residues" evidence="10">
    <location>
        <begin position="388"/>
        <end position="400"/>
    </location>
</feature>
<dbReference type="HOGENOM" id="CLU_394792_0_0_1"/>
<dbReference type="PANTHER" id="PTHR45993:SF6">
    <property type="entry name" value="C2H2-TYPE DOMAIN-CONTAINING PROTEIN"/>
    <property type="match status" value="1"/>
</dbReference>
<dbReference type="PROSITE" id="PS50157">
    <property type="entry name" value="ZINC_FINGER_C2H2_2"/>
    <property type="match status" value="3"/>
</dbReference>
<evidence type="ECO:0000256" key="9">
    <source>
        <dbReference type="PROSITE-ProRule" id="PRU00042"/>
    </source>
</evidence>
<keyword evidence="5" id="KW-0862">Zinc</keyword>
<keyword evidence="2" id="KW-0479">Metal-binding</keyword>
<dbReference type="GO" id="GO:0006357">
    <property type="term" value="P:regulation of transcription by RNA polymerase II"/>
    <property type="evidence" value="ECO:0000318"/>
    <property type="project" value="GO_Central"/>
</dbReference>
<comment type="subcellular location">
    <subcellularLocation>
        <location evidence="1">Nucleus</location>
    </subcellularLocation>
</comment>
<dbReference type="FunFam" id="3.30.160.60:FF:001175">
    <property type="entry name" value="Zinc finger, C2H2 type"/>
    <property type="match status" value="1"/>
</dbReference>
<dbReference type="GO" id="GO:0005634">
    <property type="term" value="C:nucleus"/>
    <property type="evidence" value="ECO:0000318"/>
    <property type="project" value="GO_Central"/>
</dbReference>
<keyword evidence="8" id="KW-0539">Nucleus</keyword>
<proteinExistence type="predicted"/>
<dbReference type="InterPro" id="IPR013087">
    <property type="entry name" value="Znf_C2H2_type"/>
</dbReference>
<evidence type="ECO:0000256" key="4">
    <source>
        <dbReference type="ARBA" id="ARBA00022771"/>
    </source>
</evidence>
<reference evidence="13" key="1">
    <citation type="journal article" date="2002" name="Science">
        <title>The draft genome of Ciona intestinalis: insights into chordate and vertebrate origins.</title>
        <authorList>
            <person name="Dehal P."/>
            <person name="Satou Y."/>
            <person name="Campbell R.K."/>
            <person name="Chapman J."/>
            <person name="Degnan B."/>
            <person name="De Tomaso A."/>
            <person name="Davidson B."/>
            <person name="Di Gregorio A."/>
            <person name="Gelpke M."/>
            <person name="Goodstein D.M."/>
            <person name="Harafuji N."/>
            <person name="Hastings K.E."/>
            <person name="Ho I."/>
            <person name="Hotta K."/>
            <person name="Huang W."/>
            <person name="Kawashima T."/>
            <person name="Lemaire P."/>
            <person name="Martinez D."/>
            <person name="Meinertzhagen I.A."/>
            <person name="Necula S."/>
            <person name="Nonaka M."/>
            <person name="Putnam N."/>
            <person name="Rash S."/>
            <person name="Saiga H."/>
            <person name="Satake M."/>
            <person name="Terry A."/>
            <person name="Yamada L."/>
            <person name="Wang H.G."/>
            <person name="Awazu S."/>
            <person name="Azumi K."/>
            <person name="Boore J."/>
            <person name="Branno M."/>
            <person name="Chin-Bow S."/>
            <person name="DeSantis R."/>
            <person name="Doyle S."/>
            <person name="Francino P."/>
            <person name="Keys D.N."/>
            <person name="Haga S."/>
            <person name="Hayashi H."/>
            <person name="Hino K."/>
            <person name="Imai K.S."/>
            <person name="Inaba K."/>
            <person name="Kano S."/>
            <person name="Kobayashi K."/>
            <person name="Kobayashi M."/>
            <person name="Lee B.I."/>
            <person name="Makabe K.W."/>
            <person name="Manohar C."/>
            <person name="Matassi G."/>
            <person name="Medina M."/>
            <person name="Mochizuki Y."/>
            <person name="Mount S."/>
            <person name="Morishita T."/>
            <person name="Miura S."/>
            <person name="Nakayama A."/>
            <person name="Nishizaka S."/>
            <person name="Nomoto H."/>
            <person name="Ohta F."/>
            <person name="Oishi K."/>
            <person name="Rigoutsos I."/>
            <person name="Sano M."/>
            <person name="Sasaki A."/>
            <person name="Sasakura Y."/>
            <person name="Shoguchi E."/>
            <person name="Shin-i T."/>
            <person name="Spagnuolo A."/>
            <person name="Stainier D."/>
            <person name="Suzuki M.M."/>
            <person name="Tassy O."/>
            <person name="Takatori N."/>
            <person name="Tokuoka M."/>
            <person name="Yagi K."/>
            <person name="Yoshizaki F."/>
            <person name="Wada S."/>
            <person name="Zhang C."/>
            <person name="Hyatt P.D."/>
            <person name="Larimer F."/>
            <person name="Detter C."/>
            <person name="Doggett N."/>
            <person name="Glavina T."/>
            <person name="Hawkins T."/>
            <person name="Richardson P."/>
            <person name="Lucas S."/>
            <person name="Kohara Y."/>
            <person name="Levine M."/>
            <person name="Satoh N."/>
            <person name="Rokhsar D.S."/>
        </authorList>
    </citation>
    <scope>NUCLEOTIDE SEQUENCE [LARGE SCALE GENOMIC DNA]</scope>
</reference>
<dbReference type="InterPro" id="IPR056438">
    <property type="entry name" value="Znf-C2H2_CTCF"/>
</dbReference>
<dbReference type="GO" id="GO:0008270">
    <property type="term" value="F:zinc ion binding"/>
    <property type="evidence" value="ECO:0007669"/>
    <property type="project" value="UniProtKB-KW"/>
</dbReference>
<evidence type="ECO:0000256" key="8">
    <source>
        <dbReference type="ARBA" id="ARBA00023242"/>
    </source>
</evidence>
<keyword evidence="3" id="KW-0677">Repeat</keyword>
<dbReference type="InParanoid" id="F6Y6N3"/>
<dbReference type="FunFam" id="3.30.160.60:FF:000037">
    <property type="entry name" value="B-cell lymphoma/leukemia 11A isoform X1"/>
    <property type="match status" value="1"/>
</dbReference>
<feature type="region of interest" description="Disordered" evidence="10">
    <location>
        <begin position="163"/>
        <end position="220"/>
    </location>
</feature>
<dbReference type="SUPFAM" id="SSF57667">
    <property type="entry name" value="beta-beta-alpha zinc fingers"/>
    <property type="match status" value="2"/>
</dbReference>
<dbReference type="GeneTree" id="ENSGT00940000170690"/>
<reference evidence="12" key="3">
    <citation type="submission" date="2025-09" db="UniProtKB">
        <authorList>
            <consortium name="Ensembl"/>
        </authorList>
    </citation>
    <scope>IDENTIFICATION</scope>
</reference>
<evidence type="ECO:0000256" key="7">
    <source>
        <dbReference type="ARBA" id="ARBA00023163"/>
    </source>
</evidence>
<accession>F6Y6N3</accession>
<dbReference type="GO" id="GO:0000978">
    <property type="term" value="F:RNA polymerase II cis-regulatory region sequence-specific DNA binding"/>
    <property type="evidence" value="ECO:0000318"/>
    <property type="project" value="GO_Central"/>
</dbReference>
<evidence type="ECO:0000313" key="12">
    <source>
        <dbReference type="Ensembl" id="ENSCINP00000026797.2"/>
    </source>
</evidence>
<feature type="compositionally biased region" description="Polar residues" evidence="10">
    <location>
        <begin position="43"/>
        <end position="63"/>
    </location>
</feature>
<feature type="region of interest" description="Disordered" evidence="10">
    <location>
        <begin position="655"/>
        <end position="698"/>
    </location>
</feature>
<keyword evidence="13" id="KW-1185">Reference proteome</keyword>
<evidence type="ECO:0000256" key="6">
    <source>
        <dbReference type="ARBA" id="ARBA00023015"/>
    </source>
</evidence>
<feature type="region of interest" description="Disordered" evidence="10">
    <location>
        <begin position="33"/>
        <end position="68"/>
    </location>
</feature>
<evidence type="ECO:0000259" key="11">
    <source>
        <dbReference type="PROSITE" id="PS50157"/>
    </source>
</evidence>
<protein>
    <recommendedName>
        <fullName evidence="11">C2H2-type domain-containing protein</fullName>
    </recommendedName>
</protein>
<dbReference type="Pfam" id="PF23611">
    <property type="entry name" value="zf-C2H2_16"/>
    <property type="match status" value="1"/>
</dbReference>
<dbReference type="Proteomes" id="UP000008144">
    <property type="component" value="Unassembled WGS sequence"/>
</dbReference>
<feature type="compositionally biased region" description="Low complexity" evidence="10">
    <location>
        <begin position="401"/>
        <end position="416"/>
    </location>
</feature>
<keyword evidence="6" id="KW-0805">Transcription regulation</keyword>
<evidence type="ECO:0000256" key="5">
    <source>
        <dbReference type="ARBA" id="ARBA00022833"/>
    </source>
</evidence>
<dbReference type="InterPro" id="IPR036236">
    <property type="entry name" value="Znf_C2H2_sf"/>
</dbReference>
<evidence type="ECO:0000313" key="13">
    <source>
        <dbReference type="Proteomes" id="UP000008144"/>
    </source>
</evidence>
<evidence type="ECO:0000256" key="2">
    <source>
        <dbReference type="ARBA" id="ARBA00022723"/>
    </source>
</evidence>
<dbReference type="GO" id="GO:0003700">
    <property type="term" value="F:DNA-binding transcription factor activity"/>
    <property type="evidence" value="ECO:0000318"/>
    <property type="project" value="GO_Central"/>
</dbReference>
<feature type="compositionally biased region" description="Polar residues" evidence="10">
    <location>
        <begin position="338"/>
        <end position="357"/>
    </location>
</feature>
<dbReference type="PANTHER" id="PTHR45993">
    <property type="entry name" value="B-CELL LYMPHOMA/LEUKEMIA 11"/>
    <property type="match status" value="1"/>
</dbReference>
<dbReference type="AlphaFoldDB" id="F6Y6N3"/>
<evidence type="ECO:0000256" key="1">
    <source>
        <dbReference type="ARBA" id="ARBA00004123"/>
    </source>
</evidence>
<organism evidence="12 13">
    <name type="scientific">Ciona intestinalis</name>
    <name type="common">Transparent sea squirt</name>
    <name type="synonym">Ascidia intestinalis</name>
    <dbReference type="NCBI Taxonomy" id="7719"/>
    <lineage>
        <taxon>Eukaryota</taxon>
        <taxon>Metazoa</taxon>
        <taxon>Chordata</taxon>
        <taxon>Tunicata</taxon>
        <taxon>Ascidiacea</taxon>
        <taxon>Phlebobranchia</taxon>
        <taxon>Cionidae</taxon>
        <taxon>Ciona</taxon>
    </lineage>
</organism>
<sequence length="698" mass="76516">MTYIVTSSAVFNSKVNMSNVNYSARLRRLASQTKSPLPHMEMTSPTNPRPGNTATSLAGNTAPSAEPGFSLAQRPFLRRKTGNDVTNSDVTDGDVAGDVFTSNKPRLSFGEARVVAKMRRRVKACDSCGRGFPLSAYRRVRGRGFYCRGCEVKKFRERKRSLKRVEVVDQSGRSTPNKEIKNGSSAFNSDDDPATPSVDSTEGPISRATSPGPTDDLLPLKRWHSDSDLIRDDVRTSSDDVIIHSAPGTPLYSDDDTVFVNRGFPNDVMTLDLTPLPDKILPSNVIMDRRKRERAESEGGIIKRVKSEPHSPRLFSDPMTSRSKFEFFEFPSTRDVISRQNSDMTSEKSAVNRSLSSPIVKPDVNQVGGNQRRGSLPGVSSLEGAMQLSLTPSGSPSNGRSMRLSSTASSRSTPPSAGLPPYGELPAPLFSSSFQNPVTVTTSQRRNSVSQIKISDVIGSRIGEYQNALVFERMRQAMASDVRGGGIPPPSALRSRGRGSVRNDTCQYCGKVFKNTSNLTVHRRMHTGERPYKCRLCDYACAQSSKLTRHMRTHGLNGRDVYRCEICGMPFSVYSTLEKHVKKQHGDSVRMTVGKFDHVPINSMPYNAEQQAIQARSLAVAALMKERPLGGGRHDDVSTADHPIPSVGPYIMGGGVYHGRKNSNGNNNNDVTPDDVESGSARPSYPDLLCKSENLNEE</sequence>
<reference evidence="12" key="2">
    <citation type="submission" date="2025-08" db="UniProtKB">
        <authorList>
            <consortium name="Ensembl"/>
        </authorList>
    </citation>
    <scope>IDENTIFICATION</scope>
</reference>
<evidence type="ECO:0000256" key="10">
    <source>
        <dbReference type="SAM" id="MobiDB-lite"/>
    </source>
</evidence>
<dbReference type="Pfam" id="PF00096">
    <property type="entry name" value="zf-C2H2"/>
    <property type="match status" value="2"/>
</dbReference>
<dbReference type="InterPro" id="IPR051497">
    <property type="entry name" value="Dev/Hematopoietic_TF"/>
</dbReference>
<keyword evidence="4 9" id="KW-0863">Zinc-finger</keyword>
<feature type="domain" description="C2H2-type" evidence="11">
    <location>
        <begin position="562"/>
        <end position="585"/>
    </location>
</feature>